<proteinExistence type="predicted"/>
<evidence type="ECO:0000313" key="3">
    <source>
        <dbReference type="Proteomes" id="UP001311915"/>
    </source>
</evidence>
<comment type="caution">
    <text evidence="2">The sequence shown here is derived from an EMBL/GenBank/DDBJ whole genome shotgun (WGS) entry which is preliminary data.</text>
</comment>
<dbReference type="Pfam" id="PF14291">
    <property type="entry name" value="DUF4371"/>
    <property type="match status" value="1"/>
</dbReference>
<dbReference type="InterPro" id="IPR006580">
    <property type="entry name" value="Znf_TTF"/>
</dbReference>
<evidence type="ECO:0000313" key="2">
    <source>
        <dbReference type="EMBL" id="KAK4723967.1"/>
    </source>
</evidence>
<reference evidence="2 3" key="1">
    <citation type="submission" date="2023-10" db="EMBL/GenBank/DDBJ databases">
        <title>Genome-Wide Identification Analysis in wild type Solanum Pinnatisectum Reveals Some Genes Defensing Phytophthora Infestans.</title>
        <authorList>
            <person name="Sun C."/>
        </authorList>
    </citation>
    <scope>NUCLEOTIDE SEQUENCE [LARGE SCALE GENOMIC DNA]</scope>
    <source>
        <strain evidence="2">LQN</strain>
        <tissue evidence="2">Leaf</tissue>
    </source>
</reference>
<dbReference type="AlphaFoldDB" id="A0AAV9LE70"/>
<dbReference type="Proteomes" id="UP001311915">
    <property type="component" value="Unassembled WGS sequence"/>
</dbReference>
<dbReference type="InterPro" id="IPR012337">
    <property type="entry name" value="RNaseH-like_sf"/>
</dbReference>
<feature type="domain" description="TTF-type" evidence="1">
    <location>
        <begin position="80"/>
        <end position="172"/>
    </location>
</feature>
<dbReference type="SMART" id="SM00597">
    <property type="entry name" value="ZnF_TTF"/>
    <property type="match status" value="1"/>
</dbReference>
<dbReference type="InterPro" id="IPR025398">
    <property type="entry name" value="DUF4371"/>
</dbReference>
<keyword evidence="3" id="KW-1185">Reference proteome</keyword>
<accession>A0AAV9LE70</accession>
<sequence>MEKFLAKFNHSQASSSTNGNPSSLIDDLNLDSLEADPGKRVPIAHYNNPRIKDEVRKHYIQKGSCQPQMDSYPPTKIGKRVRQFCKIWFEGPYSKWLEYSVEKDSVYCLCCYLFKDDFFHGSTSEFYTKTGFRSWNRALERFRKHVGDVNSIHNKCFNKMLDLSNHHQSIQVVIDKHSQKVKNEYRMHLEASIDVSRLLLQYGLPFRGHDESESSINQETLKAIIGDLNGDYFGILVDESKDISHKEQMALVLRFVNKNGEVVERFIGLVHVSDTSACSLKKAIYSLLSVHSLSPSKIRGQGYDGASNMKGEINGLKTLIMKDSPSAYYIHCFAHQLQLTLVAIAKKHLDVEDFFDHVSNVLNVVGGSFKRRDLLRDHQAKKLEQLFESGEVQKGQGLHQERGLQRPGDTRWGSHFKTLDSFIVIFSSIVHVLEMIELEGSTSSDRNQAEYLLTKIKTFKFIFVLQLMLKVLAMSNELSMILQKKDQDIVNAVEFLNITKKRLQDMRENGWESLLDDVSSFCDVHDILIPKLDESYFPGKSKRKSSGVSYAHHLCVEVFFVVIDVQLQELNDRFDVVSSDLLLGMGSLNPVNSFCNFDKGKIMTLAKCYPSEFDDGKIRDLSYQLDTFIIHMRSGNPKFSNLQGIRDLAKALVEANLVETYSFVYLLVKLTLILHVATTTVERAFSSMKHIKNEVRNSIGNQYLNDCLVCYIERDVFRNVSNDVIIDRFQNMKTRRGQL</sequence>
<organism evidence="2 3">
    <name type="scientific">Solanum pinnatisectum</name>
    <name type="common">tansyleaf nightshade</name>
    <dbReference type="NCBI Taxonomy" id="50273"/>
    <lineage>
        <taxon>Eukaryota</taxon>
        <taxon>Viridiplantae</taxon>
        <taxon>Streptophyta</taxon>
        <taxon>Embryophyta</taxon>
        <taxon>Tracheophyta</taxon>
        <taxon>Spermatophyta</taxon>
        <taxon>Magnoliopsida</taxon>
        <taxon>eudicotyledons</taxon>
        <taxon>Gunneridae</taxon>
        <taxon>Pentapetalae</taxon>
        <taxon>asterids</taxon>
        <taxon>lamiids</taxon>
        <taxon>Solanales</taxon>
        <taxon>Solanaceae</taxon>
        <taxon>Solanoideae</taxon>
        <taxon>Solaneae</taxon>
        <taxon>Solanum</taxon>
    </lineage>
</organism>
<evidence type="ECO:0000259" key="1">
    <source>
        <dbReference type="SMART" id="SM00597"/>
    </source>
</evidence>
<dbReference type="SUPFAM" id="SSF53098">
    <property type="entry name" value="Ribonuclease H-like"/>
    <property type="match status" value="1"/>
</dbReference>
<gene>
    <name evidence="2" type="ORF">R3W88_026746</name>
</gene>
<dbReference type="EMBL" id="JAWPEI010000006">
    <property type="protein sequence ID" value="KAK4723967.1"/>
    <property type="molecule type" value="Genomic_DNA"/>
</dbReference>
<protein>
    <recommendedName>
        <fullName evidence="1">TTF-type domain-containing protein</fullName>
    </recommendedName>
</protein>
<name>A0AAV9LE70_9SOLN</name>
<dbReference type="PANTHER" id="PTHR11697">
    <property type="entry name" value="GENERAL TRANSCRIPTION FACTOR 2-RELATED ZINC FINGER PROTEIN"/>
    <property type="match status" value="1"/>
</dbReference>
<dbReference type="InterPro" id="IPR055298">
    <property type="entry name" value="AtLOH3-like"/>
</dbReference>
<dbReference type="PANTHER" id="PTHR11697:SF230">
    <property type="entry name" value="ZINC FINGER, MYM DOMAIN CONTAINING 1"/>
    <property type="match status" value="1"/>
</dbReference>